<evidence type="ECO:0000313" key="2">
    <source>
        <dbReference type="EMBL" id="GEB49595.1"/>
    </source>
</evidence>
<feature type="region of interest" description="Disordered" evidence="1">
    <location>
        <begin position="39"/>
        <end position="72"/>
    </location>
</feature>
<reference evidence="2 3" key="1">
    <citation type="submission" date="2019-06" db="EMBL/GenBank/DDBJ databases">
        <title>Whole genome shotgun sequence of Streptomyces cacaoi subsp. cacaoi NBRC 12748.</title>
        <authorList>
            <person name="Hosoyama A."/>
            <person name="Uohara A."/>
            <person name="Ohji S."/>
            <person name="Ichikawa N."/>
        </authorList>
    </citation>
    <scope>NUCLEOTIDE SEQUENCE [LARGE SCALE GENOMIC DNA]</scope>
    <source>
        <strain evidence="2 3">NBRC 12748</strain>
    </source>
</reference>
<dbReference type="Proteomes" id="UP000319210">
    <property type="component" value="Unassembled WGS sequence"/>
</dbReference>
<dbReference type="EMBL" id="BJMM01000007">
    <property type="protein sequence ID" value="GEB49595.1"/>
    <property type="molecule type" value="Genomic_DNA"/>
</dbReference>
<name>A0A4Y3QW56_STRCI</name>
<keyword evidence="3" id="KW-1185">Reference proteome</keyword>
<sequence length="85" mass="8818">MVPVTMVATTLPSSGSGASRFPSVHLLMRPIAALPSPVHSALGGPWQPDGSQPTEWPDRAPRGPTGPLPGGLRAEMAITPFVCSY</sequence>
<dbReference type="AlphaFoldDB" id="A0A4Y3QW56"/>
<evidence type="ECO:0000313" key="3">
    <source>
        <dbReference type="Proteomes" id="UP000319210"/>
    </source>
</evidence>
<feature type="compositionally biased region" description="Low complexity" evidence="1">
    <location>
        <begin position="62"/>
        <end position="72"/>
    </location>
</feature>
<proteinExistence type="predicted"/>
<accession>A0A4Y3QW56</accession>
<protein>
    <submittedName>
        <fullName evidence="2">Uncharacterized protein</fullName>
    </submittedName>
</protein>
<evidence type="ECO:0000256" key="1">
    <source>
        <dbReference type="SAM" id="MobiDB-lite"/>
    </source>
</evidence>
<comment type="caution">
    <text evidence="2">The sequence shown here is derived from an EMBL/GenBank/DDBJ whole genome shotgun (WGS) entry which is preliminary data.</text>
</comment>
<gene>
    <name evidence="2" type="ORF">SCA03_21460</name>
</gene>
<organism evidence="2 3">
    <name type="scientific">Streptomyces cacaoi</name>
    <dbReference type="NCBI Taxonomy" id="1898"/>
    <lineage>
        <taxon>Bacteria</taxon>
        <taxon>Bacillati</taxon>
        <taxon>Actinomycetota</taxon>
        <taxon>Actinomycetes</taxon>
        <taxon>Kitasatosporales</taxon>
        <taxon>Streptomycetaceae</taxon>
        <taxon>Streptomyces</taxon>
    </lineage>
</organism>